<feature type="transmembrane region" description="Helical" evidence="7">
    <location>
        <begin position="319"/>
        <end position="337"/>
    </location>
</feature>
<name>A0ABP7VMX0_9ACTN</name>
<feature type="transmembrane region" description="Helical" evidence="7">
    <location>
        <begin position="185"/>
        <end position="205"/>
    </location>
</feature>
<comment type="caution">
    <text evidence="9">The sequence shown here is derived from an EMBL/GenBank/DDBJ whole genome shotgun (WGS) entry which is preliminary data.</text>
</comment>
<proteinExistence type="predicted"/>
<organism evidence="9 10">
    <name type="scientific">Actinomadura miaoliensis</name>
    <dbReference type="NCBI Taxonomy" id="430685"/>
    <lineage>
        <taxon>Bacteria</taxon>
        <taxon>Bacillati</taxon>
        <taxon>Actinomycetota</taxon>
        <taxon>Actinomycetes</taxon>
        <taxon>Streptosporangiales</taxon>
        <taxon>Thermomonosporaceae</taxon>
        <taxon>Actinomadura</taxon>
    </lineage>
</organism>
<feature type="transmembrane region" description="Helical" evidence="7">
    <location>
        <begin position="226"/>
        <end position="251"/>
    </location>
</feature>
<evidence type="ECO:0000256" key="1">
    <source>
        <dbReference type="ARBA" id="ARBA00004651"/>
    </source>
</evidence>
<keyword evidence="10" id="KW-1185">Reference proteome</keyword>
<keyword evidence="3 7" id="KW-0812">Transmembrane</keyword>
<feature type="transmembrane region" description="Helical" evidence="7">
    <location>
        <begin position="69"/>
        <end position="90"/>
    </location>
</feature>
<feature type="transmembrane region" description="Helical" evidence="7">
    <location>
        <begin position="357"/>
        <end position="379"/>
    </location>
</feature>
<keyword evidence="4 7" id="KW-1133">Transmembrane helix</keyword>
<evidence type="ECO:0000256" key="6">
    <source>
        <dbReference type="SAM" id="MobiDB-lite"/>
    </source>
</evidence>
<evidence type="ECO:0000256" key="4">
    <source>
        <dbReference type="ARBA" id="ARBA00022989"/>
    </source>
</evidence>
<dbReference type="RefSeq" id="WP_344946276.1">
    <property type="nucleotide sequence ID" value="NZ_BAAAZG010000016.1"/>
</dbReference>
<evidence type="ECO:0000313" key="10">
    <source>
        <dbReference type="Proteomes" id="UP001500683"/>
    </source>
</evidence>
<dbReference type="Pfam" id="PF07690">
    <property type="entry name" value="MFS_1"/>
    <property type="match status" value="1"/>
</dbReference>
<comment type="subcellular location">
    <subcellularLocation>
        <location evidence="1">Cell membrane</location>
        <topology evidence="1">Multi-pass membrane protein</topology>
    </subcellularLocation>
</comment>
<evidence type="ECO:0000313" key="9">
    <source>
        <dbReference type="EMBL" id="GAA4070741.1"/>
    </source>
</evidence>
<evidence type="ECO:0000256" key="3">
    <source>
        <dbReference type="ARBA" id="ARBA00022692"/>
    </source>
</evidence>
<feature type="transmembrane region" description="Helical" evidence="7">
    <location>
        <begin position="122"/>
        <end position="143"/>
    </location>
</feature>
<feature type="transmembrane region" description="Helical" evidence="7">
    <location>
        <begin position="294"/>
        <end position="313"/>
    </location>
</feature>
<dbReference type="InterPro" id="IPR036259">
    <property type="entry name" value="MFS_trans_sf"/>
</dbReference>
<dbReference type="SUPFAM" id="SSF103473">
    <property type="entry name" value="MFS general substrate transporter"/>
    <property type="match status" value="1"/>
</dbReference>
<keyword evidence="2" id="KW-1003">Cell membrane</keyword>
<dbReference type="InterPro" id="IPR020846">
    <property type="entry name" value="MFS_dom"/>
</dbReference>
<gene>
    <name evidence="9" type="ORF">GCM10022214_28070</name>
</gene>
<dbReference type="CDD" id="cd17324">
    <property type="entry name" value="MFS_NepI_like"/>
    <property type="match status" value="1"/>
</dbReference>
<evidence type="ECO:0000256" key="2">
    <source>
        <dbReference type="ARBA" id="ARBA00022475"/>
    </source>
</evidence>
<reference evidence="10" key="1">
    <citation type="journal article" date="2019" name="Int. J. Syst. Evol. Microbiol.">
        <title>The Global Catalogue of Microorganisms (GCM) 10K type strain sequencing project: providing services to taxonomists for standard genome sequencing and annotation.</title>
        <authorList>
            <consortium name="The Broad Institute Genomics Platform"/>
            <consortium name="The Broad Institute Genome Sequencing Center for Infectious Disease"/>
            <person name="Wu L."/>
            <person name="Ma J."/>
        </authorList>
    </citation>
    <scope>NUCLEOTIDE SEQUENCE [LARGE SCALE GENOMIC DNA]</scope>
    <source>
        <strain evidence="10">JCM 16702</strain>
    </source>
</reference>
<sequence>MPTTPTPATPARPRTGRPPARRLRARLPPGWLLALTLTTFAFSTDDYVIAGVLPAIATDLHVTEATAGQLVTAFSLTFALASPLMAVLAATWPRRRLLTGALLLFTAANLAAPLVTTYWQLTALRVAAALAAATVVPAALAIAAQLAPQGRQGRYLALVMTGLSGSFVLGVPLGTWAAAATGWQGAFVLGGTLGLAALAAVRATLPDPPPAPTVTLTERLSPLTRPAVLTGLAAATASVLGNMLFLTYLAPFLRDMSGTGPTTLGWVFAVCGLAGIAGGQLGGRATDRWGPSTALLLSGALFITTMAVLLLCWHTRPTHLALALPPLLLWTLAAWAVPPPTAARLLTLAGPAAPQALALNSSAVYLGVSGGGALGGALLATHGGAALPIAAATSMLTAQALFALAGRLTR</sequence>
<dbReference type="PROSITE" id="PS50850">
    <property type="entry name" value="MFS"/>
    <property type="match status" value="1"/>
</dbReference>
<feature type="transmembrane region" description="Helical" evidence="7">
    <location>
        <begin position="385"/>
        <end position="405"/>
    </location>
</feature>
<feature type="transmembrane region" description="Helical" evidence="7">
    <location>
        <begin position="263"/>
        <end position="282"/>
    </location>
</feature>
<dbReference type="InterPro" id="IPR011701">
    <property type="entry name" value="MFS"/>
</dbReference>
<feature type="region of interest" description="Disordered" evidence="6">
    <location>
        <begin position="1"/>
        <end position="20"/>
    </location>
</feature>
<feature type="domain" description="Major facilitator superfamily (MFS) profile" evidence="8">
    <location>
        <begin position="31"/>
        <end position="409"/>
    </location>
</feature>
<accession>A0ABP7VMX0</accession>
<evidence type="ECO:0000259" key="8">
    <source>
        <dbReference type="PROSITE" id="PS50850"/>
    </source>
</evidence>
<feature type="compositionally biased region" description="Pro residues" evidence="6">
    <location>
        <begin position="1"/>
        <end position="10"/>
    </location>
</feature>
<feature type="transmembrane region" description="Helical" evidence="7">
    <location>
        <begin position="97"/>
        <end position="116"/>
    </location>
</feature>
<dbReference type="EMBL" id="BAAAZG010000016">
    <property type="protein sequence ID" value="GAA4070741.1"/>
    <property type="molecule type" value="Genomic_DNA"/>
</dbReference>
<dbReference type="PANTHER" id="PTHR43124">
    <property type="entry name" value="PURINE EFFLUX PUMP PBUE"/>
    <property type="match status" value="1"/>
</dbReference>
<dbReference type="Gene3D" id="1.20.1250.20">
    <property type="entry name" value="MFS general substrate transporter like domains"/>
    <property type="match status" value="1"/>
</dbReference>
<feature type="transmembrane region" description="Helical" evidence="7">
    <location>
        <begin position="31"/>
        <end position="57"/>
    </location>
</feature>
<dbReference type="PANTHER" id="PTHR43124:SF10">
    <property type="entry name" value="PURINE EFFLUX PUMP PBUE"/>
    <property type="match status" value="1"/>
</dbReference>
<keyword evidence="5 7" id="KW-0472">Membrane</keyword>
<dbReference type="Proteomes" id="UP001500683">
    <property type="component" value="Unassembled WGS sequence"/>
</dbReference>
<dbReference type="InterPro" id="IPR050189">
    <property type="entry name" value="MFS_Efflux_Transporters"/>
</dbReference>
<protein>
    <submittedName>
        <fullName evidence="9">MFS transporter</fullName>
    </submittedName>
</protein>
<evidence type="ECO:0000256" key="5">
    <source>
        <dbReference type="ARBA" id="ARBA00023136"/>
    </source>
</evidence>
<feature type="transmembrane region" description="Helical" evidence="7">
    <location>
        <begin position="155"/>
        <end position="179"/>
    </location>
</feature>
<evidence type="ECO:0000256" key="7">
    <source>
        <dbReference type="SAM" id="Phobius"/>
    </source>
</evidence>